<comment type="caution">
    <text evidence="1">The sequence shown here is derived from an EMBL/GenBank/DDBJ whole genome shotgun (WGS) entry which is preliminary data.</text>
</comment>
<dbReference type="EMBL" id="LRPO01000038">
    <property type="protein sequence ID" value="KWZ80936.1"/>
    <property type="molecule type" value="Genomic_DNA"/>
</dbReference>
<name>A0A133KN56_BIFBI</name>
<organism evidence="1 2">
    <name type="scientific">Bifidobacterium bifidum</name>
    <dbReference type="NCBI Taxonomy" id="1681"/>
    <lineage>
        <taxon>Bacteria</taxon>
        <taxon>Bacillati</taxon>
        <taxon>Actinomycetota</taxon>
        <taxon>Actinomycetes</taxon>
        <taxon>Bifidobacteriales</taxon>
        <taxon>Bifidobacteriaceae</taxon>
        <taxon>Bifidobacterium</taxon>
    </lineage>
</organism>
<proteinExistence type="predicted"/>
<dbReference type="AlphaFoldDB" id="A0A133KN56"/>
<accession>A0A133KN56</accession>
<evidence type="ECO:0000313" key="1">
    <source>
        <dbReference type="EMBL" id="KWZ80936.1"/>
    </source>
</evidence>
<protein>
    <submittedName>
        <fullName evidence="1">Uncharacterized protein</fullName>
    </submittedName>
</protein>
<reference evidence="1 2" key="1">
    <citation type="submission" date="2016-01" db="EMBL/GenBank/DDBJ databases">
        <authorList>
            <person name="Oliw E.H."/>
        </authorList>
    </citation>
    <scope>NUCLEOTIDE SEQUENCE [LARGE SCALE GENOMIC DNA]</scope>
    <source>
        <strain evidence="1 2">MJR8628B</strain>
    </source>
</reference>
<dbReference type="PATRIC" id="fig|1681.53.peg.1321"/>
<sequence>MTAMRPNCDGSATGMDCAGTSPLATAAAVAAFVVLEARGVLAVVRLRGEVVRDVDCLPDEVRRVADFASVLSSECDVADRDELLLSADAPFFSSAIPPIVYG</sequence>
<gene>
    <name evidence="1" type="ORF">HMPREF3196_01344</name>
</gene>
<dbReference type="Proteomes" id="UP000070092">
    <property type="component" value="Unassembled WGS sequence"/>
</dbReference>
<evidence type="ECO:0000313" key="2">
    <source>
        <dbReference type="Proteomes" id="UP000070092"/>
    </source>
</evidence>